<gene>
    <name evidence="4" type="ORF">K435DRAFT_132060</name>
</gene>
<protein>
    <recommendedName>
        <fullName evidence="3">Zn(2)-C6 fungal-type domain-containing protein</fullName>
    </recommendedName>
</protein>
<keyword evidence="5" id="KW-1185">Reference proteome</keyword>
<dbReference type="SUPFAM" id="SSF57701">
    <property type="entry name" value="Zn2/Cys6 DNA-binding domain"/>
    <property type="match status" value="1"/>
</dbReference>
<dbReference type="PANTHER" id="PTHR37534">
    <property type="entry name" value="TRANSCRIPTIONAL ACTIVATOR PROTEIN UGA3"/>
    <property type="match status" value="1"/>
</dbReference>
<feature type="compositionally biased region" description="Polar residues" evidence="2">
    <location>
        <begin position="268"/>
        <end position="280"/>
    </location>
</feature>
<dbReference type="InterPro" id="IPR001138">
    <property type="entry name" value="Zn2Cys6_DnaBD"/>
</dbReference>
<keyword evidence="1" id="KW-0539">Nucleus</keyword>
<organism evidence="4 5">
    <name type="scientific">Dendrothele bispora (strain CBS 962.96)</name>
    <dbReference type="NCBI Taxonomy" id="1314807"/>
    <lineage>
        <taxon>Eukaryota</taxon>
        <taxon>Fungi</taxon>
        <taxon>Dikarya</taxon>
        <taxon>Basidiomycota</taxon>
        <taxon>Agaricomycotina</taxon>
        <taxon>Agaricomycetes</taxon>
        <taxon>Agaricomycetidae</taxon>
        <taxon>Agaricales</taxon>
        <taxon>Agaricales incertae sedis</taxon>
        <taxon>Dendrothele</taxon>
    </lineage>
</organism>
<dbReference type="EMBL" id="ML179201">
    <property type="protein sequence ID" value="THU95407.1"/>
    <property type="molecule type" value="Genomic_DNA"/>
</dbReference>
<name>A0A4S8M060_DENBC</name>
<evidence type="ECO:0000313" key="4">
    <source>
        <dbReference type="EMBL" id="THU95407.1"/>
    </source>
</evidence>
<feature type="region of interest" description="Disordered" evidence="2">
    <location>
        <begin position="241"/>
        <end position="280"/>
    </location>
</feature>
<evidence type="ECO:0000256" key="1">
    <source>
        <dbReference type="ARBA" id="ARBA00023242"/>
    </source>
</evidence>
<feature type="compositionally biased region" description="Polar residues" evidence="2">
    <location>
        <begin position="114"/>
        <end position="125"/>
    </location>
</feature>
<dbReference type="CDD" id="cd00067">
    <property type="entry name" value="GAL4"/>
    <property type="match status" value="1"/>
</dbReference>
<dbReference type="GO" id="GO:0000976">
    <property type="term" value="F:transcription cis-regulatory region binding"/>
    <property type="evidence" value="ECO:0007669"/>
    <property type="project" value="TreeGrafter"/>
</dbReference>
<feature type="region of interest" description="Disordered" evidence="2">
    <location>
        <begin position="78"/>
        <end position="217"/>
    </location>
</feature>
<proteinExistence type="predicted"/>
<dbReference type="GO" id="GO:0045944">
    <property type="term" value="P:positive regulation of transcription by RNA polymerase II"/>
    <property type="evidence" value="ECO:0007669"/>
    <property type="project" value="TreeGrafter"/>
</dbReference>
<dbReference type="InterPro" id="IPR036864">
    <property type="entry name" value="Zn2-C6_fun-type_DNA-bd_sf"/>
</dbReference>
<dbReference type="OrthoDB" id="5419315at2759"/>
<reference evidence="4 5" key="1">
    <citation type="journal article" date="2019" name="Nat. Ecol. Evol.">
        <title>Megaphylogeny resolves global patterns of mushroom evolution.</title>
        <authorList>
            <person name="Varga T."/>
            <person name="Krizsan K."/>
            <person name="Foldi C."/>
            <person name="Dima B."/>
            <person name="Sanchez-Garcia M."/>
            <person name="Sanchez-Ramirez S."/>
            <person name="Szollosi G.J."/>
            <person name="Szarkandi J.G."/>
            <person name="Papp V."/>
            <person name="Albert L."/>
            <person name="Andreopoulos W."/>
            <person name="Angelini C."/>
            <person name="Antonin V."/>
            <person name="Barry K.W."/>
            <person name="Bougher N.L."/>
            <person name="Buchanan P."/>
            <person name="Buyck B."/>
            <person name="Bense V."/>
            <person name="Catcheside P."/>
            <person name="Chovatia M."/>
            <person name="Cooper J."/>
            <person name="Damon W."/>
            <person name="Desjardin D."/>
            <person name="Finy P."/>
            <person name="Geml J."/>
            <person name="Haridas S."/>
            <person name="Hughes K."/>
            <person name="Justo A."/>
            <person name="Karasinski D."/>
            <person name="Kautmanova I."/>
            <person name="Kiss B."/>
            <person name="Kocsube S."/>
            <person name="Kotiranta H."/>
            <person name="LaButti K.M."/>
            <person name="Lechner B.E."/>
            <person name="Liimatainen K."/>
            <person name="Lipzen A."/>
            <person name="Lukacs Z."/>
            <person name="Mihaltcheva S."/>
            <person name="Morgado L.N."/>
            <person name="Niskanen T."/>
            <person name="Noordeloos M.E."/>
            <person name="Ohm R.A."/>
            <person name="Ortiz-Santana B."/>
            <person name="Ovrebo C."/>
            <person name="Racz N."/>
            <person name="Riley R."/>
            <person name="Savchenko A."/>
            <person name="Shiryaev A."/>
            <person name="Soop K."/>
            <person name="Spirin V."/>
            <person name="Szebenyi C."/>
            <person name="Tomsovsky M."/>
            <person name="Tulloss R.E."/>
            <person name="Uehling J."/>
            <person name="Grigoriev I.V."/>
            <person name="Vagvolgyi C."/>
            <person name="Papp T."/>
            <person name="Martin F.M."/>
            <person name="Miettinen O."/>
            <person name="Hibbett D.S."/>
            <person name="Nagy L.G."/>
        </authorList>
    </citation>
    <scope>NUCLEOTIDE SEQUENCE [LARGE SCALE GENOMIC DNA]</scope>
    <source>
        <strain evidence="4 5">CBS 962.96</strain>
    </source>
</reference>
<evidence type="ECO:0000313" key="5">
    <source>
        <dbReference type="Proteomes" id="UP000297245"/>
    </source>
</evidence>
<dbReference type="PROSITE" id="PS50048">
    <property type="entry name" value="ZN2_CY6_FUNGAL_2"/>
    <property type="match status" value="1"/>
</dbReference>
<dbReference type="Proteomes" id="UP000297245">
    <property type="component" value="Unassembled WGS sequence"/>
</dbReference>
<dbReference type="Gene3D" id="4.10.240.10">
    <property type="entry name" value="Zn(2)-C6 fungal-type DNA-binding domain"/>
    <property type="match status" value="1"/>
</dbReference>
<dbReference type="PROSITE" id="PS00463">
    <property type="entry name" value="ZN2_CY6_FUNGAL_1"/>
    <property type="match status" value="1"/>
</dbReference>
<dbReference type="PANTHER" id="PTHR37534:SF7">
    <property type="entry name" value="TRANSCRIPTIONAL ACTIVATOR PROTEIN UGA3"/>
    <property type="match status" value="1"/>
</dbReference>
<dbReference type="Pfam" id="PF00172">
    <property type="entry name" value="Zn_clus"/>
    <property type="match status" value="1"/>
</dbReference>
<accession>A0A4S8M060</accession>
<dbReference type="AlphaFoldDB" id="A0A4S8M060"/>
<dbReference type="SMART" id="SM00066">
    <property type="entry name" value="GAL4"/>
    <property type="match status" value="1"/>
</dbReference>
<feature type="region of interest" description="Disordered" evidence="2">
    <location>
        <begin position="1"/>
        <end position="51"/>
    </location>
</feature>
<sequence>MSYPPTAHYLPPHPQQYYTSPHVPHGQPAHSVTTPLRQEAAQRKRPKYTRSKTGCLTCRVKKIKCDETKPNCMRCTHGQRDCTWPEGVPARKKSVTRKDSASSTPTMDGRPGTAGSSISDGSTPPTRDHTPPRLQPLDIDLPPLASRRSTTSDPYLQLHPVSDQPRRTADRFAYSHPSHSGSNMSLHALPEVPVYQQQQQHHHQSRYDYAQPSSSSARTIIGPGIRPLEHHQWTTPPPLLTPLSTNASSVDSYYQPHVGGGRSVMGPGSSNESQQQHRYQ</sequence>
<dbReference type="GO" id="GO:0008270">
    <property type="term" value="F:zinc ion binding"/>
    <property type="evidence" value="ECO:0007669"/>
    <property type="project" value="InterPro"/>
</dbReference>
<dbReference type="GO" id="GO:0000981">
    <property type="term" value="F:DNA-binding transcription factor activity, RNA polymerase II-specific"/>
    <property type="evidence" value="ECO:0007669"/>
    <property type="project" value="InterPro"/>
</dbReference>
<dbReference type="GO" id="GO:0005634">
    <property type="term" value="C:nucleus"/>
    <property type="evidence" value="ECO:0007669"/>
    <property type="project" value="TreeGrafter"/>
</dbReference>
<feature type="domain" description="Zn(2)-C6 fungal-type" evidence="3">
    <location>
        <begin position="54"/>
        <end position="84"/>
    </location>
</feature>
<evidence type="ECO:0000256" key="2">
    <source>
        <dbReference type="SAM" id="MobiDB-lite"/>
    </source>
</evidence>
<evidence type="ECO:0000259" key="3">
    <source>
        <dbReference type="PROSITE" id="PS50048"/>
    </source>
</evidence>